<evidence type="ECO:0000256" key="2">
    <source>
        <dbReference type="ARBA" id="ARBA00001946"/>
    </source>
</evidence>
<evidence type="ECO:0000256" key="3">
    <source>
        <dbReference type="ARBA" id="ARBA00006506"/>
    </source>
</evidence>
<evidence type="ECO:0000256" key="4">
    <source>
        <dbReference type="ARBA" id="ARBA00022723"/>
    </source>
</evidence>
<dbReference type="PROSITE" id="PS01293">
    <property type="entry name" value="NUDIX_COA"/>
    <property type="match status" value="1"/>
</dbReference>
<keyword evidence="4" id="KW-0479">Metal-binding</keyword>
<feature type="domain" description="Nudix hydrolase" evidence="9">
    <location>
        <begin position="56"/>
        <end position="192"/>
    </location>
</feature>
<dbReference type="GO" id="GO:0009132">
    <property type="term" value="P:nucleoside diphosphate metabolic process"/>
    <property type="evidence" value="ECO:0007669"/>
    <property type="project" value="InterPro"/>
</dbReference>
<dbReference type="PROSITE" id="PS51462">
    <property type="entry name" value="NUDIX"/>
    <property type="match status" value="1"/>
</dbReference>
<dbReference type="InterPro" id="IPR000086">
    <property type="entry name" value="NUDIX_hydrolase_dom"/>
</dbReference>
<dbReference type="Gene3D" id="3.90.79.10">
    <property type="entry name" value="Nucleoside Triphosphate Pyrophosphohydrolase"/>
    <property type="match status" value="1"/>
</dbReference>
<dbReference type="PANTHER" id="PTHR12992">
    <property type="entry name" value="NUDIX HYDROLASE"/>
    <property type="match status" value="1"/>
</dbReference>
<dbReference type="InterPro" id="IPR000059">
    <property type="entry name" value="NUDIX_hydrolase_NudL_CS"/>
</dbReference>
<dbReference type="GO" id="GO:0000287">
    <property type="term" value="F:magnesium ion binding"/>
    <property type="evidence" value="ECO:0007669"/>
    <property type="project" value="InterPro"/>
</dbReference>
<dbReference type="GO" id="GO:0010945">
    <property type="term" value="F:coenzyme A diphosphatase activity"/>
    <property type="evidence" value="ECO:0007669"/>
    <property type="project" value="InterPro"/>
</dbReference>
<dbReference type="OrthoDB" id="9802805at2"/>
<dbReference type="InterPro" id="IPR045121">
    <property type="entry name" value="CoAse"/>
</dbReference>
<dbReference type="SUPFAM" id="SSF55811">
    <property type="entry name" value="Nudix"/>
    <property type="match status" value="1"/>
</dbReference>
<evidence type="ECO:0000256" key="1">
    <source>
        <dbReference type="ARBA" id="ARBA00001936"/>
    </source>
</evidence>
<evidence type="ECO:0000256" key="6">
    <source>
        <dbReference type="ARBA" id="ARBA00022842"/>
    </source>
</evidence>
<dbReference type="KEGG" id="mno:Mnod_5174"/>
<evidence type="ECO:0000259" key="9">
    <source>
        <dbReference type="PROSITE" id="PS51462"/>
    </source>
</evidence>
<evidence type="ECO:0000313" key="10">
    <source>
        <dbReference type="EMBL" id="ACL60020.1"/>
    </source>
</evidence>
<dbReference type="HOGENOM" id="CLU_040940_5_1_5"/>
<dbReference type="GO" id="GO:0030145">
    <property type="term" value="F:manganese ion binding"/>
    <property type="evidence" value="ECO:0007669"/>
    <property type="project" value="InterPro"/>
</dbReference>
<comment type="cofactor">
    <cofactor evidence="2">
        <name>Mg(2+)</name>
        <dbReference type="ChEBI" id="CHEBI:18420"/>
    </cofactor>
</comment>
<dbReference type="PANTHER" id="PTHR12992:SF11">
    <property type="entry name" value="MITOCHONDRIAL COENZYME A DIPHOSPHATASE NUDT8"/>
    <property type="match status" value="1"/>
</dbReference>
<comment type="cofactor">
    <cofactor evidence="1">
        <name>Mn(2+)</name>
        <dbReference type="ChEBI" id="CHEBI:29035"/>
    </cofactor>
</comment>
<name>B8IK07_METNO</name>
<dbReference type="EMBL" id="CP001349">
    <property type="protein sequence ID" value="ACL60020.1"/>
    <property type="molecule type" value="Genomic_DNA"/>
</dbReference>
<gene>
    <name evidence="10" type="ordered locus">Mnod_5174</name>
</gene>
<keyword evidence="6" id="KW-0460">Magnesium</keyword>
<evidence type="ECO:0000256" key="5">
    <source>
        <dbReference type="ARBA" id="ARBA00022801"/>
    </source>
</evidence>
<dbReference type="CDD" id="cd03426">
    <property type="entry name" value="NUDIX_CoAse_Nudt7"/>
    <property type="match status" value="1"/>
</dbReference>
<dbReference type="AlphaFoldDB" id="B8IK07"/>
<dbReference type="Pfam" id="PF00293">
    <property type="entry name" value="NUDIX"/>
    <property type="match status" value="1"/>
</dbReference>
<dbReference type="STRING" id="460265.Mnod_5174"/>
<dbReference type="Proteomes" id="UP000008207">
    <property type="component" value="Chromosome"/>
</dbReference>
<sequence length="222" mass="23761">MTAAVSPQPSAVEAFLARAAAGLRPDPPGPLDPTSNPRGDHDLEPDVLGAALAHPPRLAAVLVPVLARPEAVTVLFTQRAAHLREHSGQIAFPGGKIDPADPSPLAAALREAEEEIGLDRSHVRPLGYLDPYLSGTGFLVTPVVGLVDPAAPLSLNPNEVADAFEVPLAFLLDLANHALHSREWRGRRRRYYAIPFGERYIWGVTAGIVRNLSDRLSQAAPR</sequence>
<keyword evidence="5 10" id="KW-0378">Hydrolase</keyword>
<evidence type="ECO:0000256" key="8">
    <source>
        <dbReference type="SAM" id="MobiDB-lite"/>
    </source>
</evidence>
<dbReference type="InterPro" id="IPR015797">
    <property type="entry name" value="NUDIX_hydrolase-like_dom_sf"/>
</dbReference>
<evidence type="ECO:0000313" key="11">
    <source>
        <dbReference type="Proteomes" id="UP000008207"/>
    </source>
</evidence>
<protein>
    <submittedName>
        <fullName evidence="10">NUDIX hydrolase</fullName>
    </submittedName>
</protein>
<proteinExistence type="inferred from homology"/>
<reference evidence="10 11" key="1">
    <citation type="submission" date="2009-01" db="EMBL/GenBank/DDBJ databases">
        <title>Complete sequence of chromosome of Methylobacterium nodulans ORS 2060.</title>
        <authorList>
            <consortium name="US DOE Joint Genome Institute"/>
            <person name="Lucas S."/>
            <person name="Copeland A."/>
            <person name="Lapidus A."/>
            <person name="Glavina del Rio T."/>
            <person name="Dalin E."/>
            <person name="Tice H."/>
            <person name="Bruce D."/>
            <person name="Goodwin L."/>
            <person name="Pitluck S."/>
            <person name="Sims D."/>
            <person name="Brettin T."/>
            <person name="Detter J.C."/>
            <person name="Han C."/>
            <person name="Larimer F."/>
            <person name="Land M."/>
            <person name="Hauser L."/>
            <person name="Kyrpides N."/>
            <person name="Ivanova N."/>
            <person name="Marx C.J."/>
            <person name="Richardson P."/>
        </authorList>
    </citation>
    <scope>NUCLEOTIDE SEQUENCE [LARGE SCALE GENOMIC DNA]</scope>
    <source>
        <strain evidence="11">LMG 21967 / CNCM I-2342 / ORS 2060</strain>
    </source>
</reference>
<comment type="similarity">
    <text evidence="3">Belongs to the Nudix hydrolase family. PCD1 subfamily.</text>
</comment>
<organism evidence="10 11">
    <name type="scientific">Methylobacterium nodulans (strain LMG 21967 / CNCM I-2342 / ORS 2060)</name>
    <dbReference type="NCBI Taxonomy" id="460265"/>
    <lineage>
        <taxon>Bacteria</taxon>
        <taxon>Pseudomonadati</taxon>
        <taxon>Pseudomonadota</taxon>
        <taxon>Alphaproteobacteria</taxon>
        <taxon>Hyphomicrobiales</taxon>
        <taxon>Methylobacteriaceae</taxon>
        <taxon>Methylobacterium</taxon>
    </lineage>
</organism>
<dbReference type="RefSeq" id="WP_015931638.1">
    <property type="nucleotide sequence ID" value="NC_011894.1"/>
</dbReference>
<dbReference type="eggNOG" id="COG0494">
    <property type="taxonomic scope" value="Bacteria"/>
</dbReference>
<dbReference type="NCBIfam" id="NF007980">
    <property type="entry name" value="PRK10707.1"/>
    <property type="match status" value="1"/>
</dbReference>
<feature type="region of interest" description="Disordered" evidence="8">
    <location>
        <begin position="16"/>
        <end position="44"/>
    </location>
</feature>
<keyword evidence="7" id="KW-0464">Manganese</keyword>
<accession>B8IK07</accession>
<keyword evidence="11" id="KW-1185">Reference proteome</keyword>
<evidence type="ECO:0000256" key="7">
    <source>
        <dbReference type="ARBA" id="ARBA00023211"/>
    </source>
</evidence>